<organism evidence="9 10">
    <name type="scientific">Parabacteroides goldsteinii DSM 19448 = WAL 12034</name>
    <dbReference type="NCBI Taxonomy" id="927665"/>
    <lineage>
        <taxon>Bacteria</taxon>
        <taxon>Pseudomonadati</taxon>
        <taxon>Bacteroidota</taxon>
        <taxon>Bacteroidia</taxon>
        <taxon>Bacteroidales</taxon>
        <taxon>Tannerellaceae</taxon>
        <taxon>Parabacteroides</taxon>
    </lineage>
</organism>
<reference evidence="9 10" key="1">
    <citation type="submission" date="2013-04" db="EMBL/GenBank/DDBJ databases">
        <title>The Genome Sequence of Parabacteroides goldsteinii DSM 19448.</title>
        <authorList>
            <consortium name="The Broad Institute Genomics Platform"/>
            <person name="Earl A."/>
            <person name="Ward D."/>
            <person name="Feldgarden M."/>
            <person name="Gevers D."/>
            <person name="Martens E."/>
            <person name="Sakamoto M."/>
            <person name="Benno Y."/>
            <person name="Song Y."/>
            <person name="Liu C."/>
            <person name="Lee J."/>
            <person name="Bolanos M."/>
            <person name="Vaisanen M.L."/>
            <person name="Finegold S.M."/>
            <person name="Walker B."/>
            <person name="Young S."/>
            <person name="Zeng Q."/>
            <person name="Gargeya S."/>
            <person name="Fitzgerald M."/>
            <person name="Haas B."/>
            <person name="Abouelleil A."/>
            <person name="Allen A.W."/>
            <person name="Alvarado L."/>
            <person name="Arachchi H.M."/>
            <person name="Berlin A.M."/>
            <person name="Chapman S.B."/>
            <person name="Gainer-Dewar J."/>
            <person name="Goldberg J."/>
            <person name="Griggs A."/>
            <person name="Gujja S."/>
            <person name="Hansen M."/>
            <person name="Howarth C."/>
            <person name="Imamovic A."/>
            <person name="Ireland A."/>
            <person name="Larimer J."/>
            <person name="McCowan C."/>
            <person name="Murphy C."/>
            <person name="Pearson M."/>
            <person name="Poon T.W."/>
            <person name="Priest M."/>
            <person name="Roberts A."/>
            <person name="Saif S."/>
            <person name="Shea T."/>
            <person name="Sisk P."/>
            <person name="Sykes S."/>
            <person name="Wortman J."/>
            <person name="Nusbaum C."/>
            <person name="Birren B."/>
        </authorList>
    </citation>
    <scope>NUCLEOTIDE SEQUENCE [LARGE SCALE GENOMIC DNA]</scope>
    <source>
        <strain evidence="9 10">DSM 19448</strain>
    </source>
</reference>
<dbReference type="Pfam" id="PF02687">
    <property type="entry name" value="FtsX"/>
    <property type="match status" value="2"/>
</dbReference>
<evidence type="ECO:0000313" key="9">
    <source>
        <dbReference type="EMBL" id="KKB57690.1"/>
    </source>
</evidence>
<proteinExistence type="predicted"/>
<dbReference type="EMBL" id="AQHV01000008">
    <property type="protein sequence ID" value="KKB57690.1"/>
    <property type="molecule type" value="Genomic_DNA"/>
</dbReference>
<keyword evidence="2" id="KW-1003">Cell membrane</keyword>
<feature type="domain" description="MacB-like periplasmic core" evidence="8">
    <location>
        <begin position="441"/>
        <end position="650"/>
    </location>
</feature>
<feature type="transmembrane region" description="Helical" evidence="6">
    <location>
        <begin position="737"/>
        <end position="759"/>
    </location>
</feature>
<dbReference type="PANTHER" id="PTHR30572:SF18">
    <property type="entry name" value="ABC-TYPE MACROLIDE FAMILY EXPORT SYSTEM PERMEASE COMPONENT 2"/>
    <property type="match status" value="1"/>
</dbReference>
<sequence>MPFEKERYEKPNIEFMKTVALKLVFRSWWRNKTFSIISIVSLAIGIACTNLLAVFTIHEYGIEKGNPNKERIWILSQDWPMKTGEKTIYAGGDIPAMLKEKYSEVENYLRISGETVKYISIDNVKHAPIRLVSADPSLSEFFPYKVLSGNLKEALTQPDKLALTEQTARKLFGKTNPIGKIIHFNLPDEEMSTKGSTNNEHAYQVAAIIADREQSFLNLEAVTAISDPFYGGTSLLLMNKPIDRKAFEAQLKKDKIPTLQGDLGNYYLDTLQESYFYAPEGQKSYYLNFRQPTLLYVGLISAILILLIACFNYINLNFSRLLQQVRMIHTQKLMGASRKEIDLQLFLDTFLTVIIAFLCSLLITHDLLPLFNSIVNGQLHSSFFFNGQSLPVICCFILLLSIIPATYMGRKISRLSSSGYREFFTGNKKRKIVTSLSIAQYVISIGLVIATLTVNDQLHFIRQGGDNYKNLIEIGDWQEDGSYVRPFARELKKHPEIKHVSLAGSSILDSWIMQIVLKNEDGSENYTAQINYFGEPDFLDALQLKLLKGLPPEQAVEKYTRPVYINEKYAEILVGKGENPIGKPINAIDKEFDEGNTGNDPSNAPVTTIAGIVDNLYTHTLESEVYPFTIQINNSPQNSFNYIYIRLGDDREKSIAAVREAWNKVNPGNYFTYQDVYQKFLQRNEKTTELSRLLFMYSLISLFLTCCGLFGMALYATEQRTKEIGIRKVNGATSPQIMLLLNSQFISWIGISFIIAIPITWLLLNRWLENFVYHTDMNIGIYLISGFFVLLITLLTVSWHSYKAASGNPVKVLRSE</sequence>
<dbReference type="PANTHER" id="PTHR30572">
    <property type="entry name" value="MEMBRANE COMPONENT OF TRANSPORTER-RELATED"/>
    <property type="match status" value="1"/>
</dbReference>
<evidence type="ECO:0000256" key="4">
    <source>
        <dbReference type="ARBA" id="ARBA00022989"/>
    </source>
</evidence>
<evidence type="ECO:0000259" key="7">
    <source>
        <dbReference type="Pfam" id="PF02687"/>
    </source>
</evidence>
<feature type="domain" description="ABC3 transporter permease C-terminal" evidence="7">
    <location>
        <begin position="696"/>
        <end position="809"/>
    </location>
</feature>
<dbReference type="Pfam" id="PF12704">
    <property type="entry name" value="MacB_PCD"/>
    <property type="match status" value="2"/>
</dbReference>
<evidence type="ECO:0000256" key="1">
    <source>
        <dbReference type="ARBA" id="ARBA00004651"/>
    </source>
</evidence>
<dbReference type="Proteomes" id="UP000033047">
    <property type="component" value="Unassembled WGS sequence"/>
</dbReference>
<evidence type="ECO:0000256" key="3">
    <source>
        <dbReference type="ARBA" id="ARBA00022692"/>
    </source>
</evidence>
<feature type="transmembrane region" description="Helical" evidence="6">
    <location>
        <begin position="694"/>
        <end position="716"/>
    </location>
</feature>
<dbReference type="InterPro" id="IPR050250">
    <property type="entry name" value="Macrolide_Exporter_MacB"/>
</dbReference>
<protein>
    <recommendedName>
        <fullName evidence="11">ABC3 transporter permease protein domain-containing protein</fullName>
    </recommendedName>
</protein>
<evidence type="ECO:0000259" key="8">
    <source>
        <dbReference type="Pfam" id="PF12704"/>
    </source>
</evidence>
<gene>
    <name evidence="9" type="ORF">HMPREF1535_01137</name>
</gene>
<dbReference type="GO" id="GO:0022857">
    <property type="term" value="F:transmembrane transporter activity"/>
    <property type="evidence" value="ECO:0007669"/>
    <property type="project" value="TreeGrafter"/>
</dbReference>
<evidence type="ECO:0000256" key="2">
    <source>
        <dbReference type="ARBA" id="ARBA00022475"/>
    </source>
</evidence>
<feature type="transmembrane region" description="Helical" evidence="6">
    <location>
        <begin position="383"/>
        <end position="407"/>
    </location>
</feature>
<evidence type="ECO:0008006" key="11">
    <source>
        <dbReference type="Google" id="ProtNLM"/>
    </source>
</evidence>
<dbReference type="AlphaFoldDB" id="A0A0F5JJD9"/>
<feature type="transmembrane region" description="Helical" evidence="6">
    <location>
        <begin position="779"/>
        <end position="799"/>
    </location>
</feature>
<evidence type="ECO:0000256" key="6">
    <source>
        <dbReference type="SAM" id="Phobius"/>
    </source>
</evidence>
<comment type="caution">
    <text evidence="9">The sequence shown here is derived from an EMBL/GenBank/DDBJ whole genome shotgun (WGS) entry which is preliminary data.</text>
</comment>
<feature type="transmembrane region" description="Helical" evidence="6">
    <location>
        <begin position="34"/>
        <end position="57"/>
    </location>
</feature>
<dbReference type="PATRIC" id="fig|927665.4.peg.1161"/>
<keyword evidence="3 6" id="KW-0812">Transmembrane</keyword>
<keyword evidence="5 6" id="KW-0472">Membrane</keyword>
<feature type="domain" description="MacB-like periplasmic core" evidence="8">
    <location>
        <begin position="35"/>
        <end position="215"/>
    </location>
</feature>
<dbReference type="STRING" id="927665.HMPREF1535_01137"/>
<name>A0A0F5JJD9_9BACT</name>
<comment type="subcellular location">
    <subcellularLocation>
        <location evidence="1">Cell membrane</location>
        <topology evidence="1">Multi-pass membrane protein</topology>
    </subcellularLocation>
</comment>
<feature type="domain" description="ABC3 transporter permease C-terminal" evidence="7">
    <location>
        <begin position="300"/>
        <end position="415"/>
    </location>
</feature>
<evidence type="ECO:0000313" key="10">
    <source>
        <dbReference type="Proteomes" id="UP000033047"/>
    </source>
</evidence>
<keyword evidence="4 6" id="KW-1133">Transmembrane helix</keyword>
<dbReference type="InterPro" id="IPR025857">
    <property type="entry name" value="MacB_PCD"/>
</dbReference>
<dbReference type="HOGENOM" id="CLU_008713_1_0_10"/>
<evidence type="ECO:0000256" key="5">
    <source>
        <dbReference type="ARBA" id="ARBA00023136"/>
    </source>
</evidence>
<dbReference type="GO" id="GO:0005886">
    <property type="term" value="C:plasma membrane"/>
    <property type="evidence" value="ECO:0007669"/>
    <property type="project" value="UniProtKB-SubCell"/>
</dbReference>
<accession>A0A0F5JJD9</accession>
<dbReference type="InterPro" id="IPR003838">
    <property type="entry name" value="ABC3_permease_C"/>
</dbReference>
<feature type="transmembrane region" description="Helical" evidence="6">
    <location>
        <begin position="343"/>
        <end position="363"/>
    </location>
</feature>
<feature type="transmembrane region" description="Helical" evidence="6">
    <location>
        <begin position="294"/>
        <end position="322"/>
    </location>
</feature>
<feature type="transmembrane region" description="Helical" evidence="6">
    <location>
        <begin position="432"/>
        <end position="454"/>
    </location>
</feature>